<sequence>MLTSNYVFGTTGQPQHHLQILAMNLFKLPEFAFHVEELMRQCRVPGLAIAIVQDGLVSSAAYGWALVKDEKPVTADTLFEIGLPFQIIKRRVYRAVGRRRRKPSRDPEMPLNAYIGSYWNPGYHGMEVEIKNNSLFIDATDRSPRLTLTFERESDQTKYIAHLSDYWEGGDDSLAAEFVFRGDRVVKMGLDREPIIGGTIWFGKG</sequence>
<feature type="domain" description="Peptidase S12 Pab87-related C-terminal" evidence="2">
    <location>
        <begin position="101"/>
        <end position="193"/>
    </location>
</feature>
<dbReference type="InterPro" id="IPR001466">
    <property type="entry name" value="Beta-lactam-related"/>
</dbReference>
<accession>A0A8H4UNC8</accession>
<gene>
    <name evidence="3" type="ORF">FZEAL_4059</name>
</gene>
<reference evidence="3" key="2">
    <citation type="submission" date="2020-05" db="EMBL/GenBank/DDBJ databases">
        <authorList>
            <person name="Kim H.-S."/>
            <person name="Proctor R.H."/>
            <person name="Brown D.W."/>
        </authorList>
    </citation>
    <scope>NUCLEOTIDE SEQUENCE</scope>
    <source>
        <strain evidence="3">NRRL 22465</strain>
    </source>
</reference>
<evidence type="ECO:0000313" key="3">
    <source>
        <dbReference type="EMBL" id="KAF4979799.1"/>
    </source>
</evidence>
<dbReference type="InterPro" id="IPR012338">
    <property type="entry name" value="Beta-lactam/transpept-like"/>
</dbReference>
<dbReference type="SUPFAM" id="SSF56601">
    <property type="entry name" value="beta-lactamase/transpeptidase-like"/>
    <property type="match status" value="1"/>
</dbReference>
<name>A0A8H4UNC8_9HYPO</name>
<dbReference type="Pfam" id="PF00144">
    <property type="entry name" value="Beta-lactamase"/>
    <property type="match status" value="1"/>
</dbReference>
<evidence type="ECO:0000259" key="2">
    <source>
        <dbReference type="Pfam" id="PF11954"/>
    </source>
</evidence>
<comment type="caution">
    <text evidence="3">The sequence shown here is derived from an EMBL/GenBank/DDBJ whole genome shotgun (WGS) entry which is preliminary data.</text>
</comment>
<dbReference type="Gene3D" id="3.40.710.10">
    <property type="entry name" value="DD-peptidase/beta-lactamase superfamily"/>
    <property type="match status" value="1"/>
</dbReference>
<keyword evidence="4" id="KW-1185">Reference proteome</keyword>
<dbReference type="InterPro" id="IPR021860">
    <property type="entry name" value="Peptidase_S12_Pab87-rel_C"/>
</dbReference>
<proteinExistence type="predicted"/>
<feature type="domain" description="Beta-lactamase-related" evidence="1">
    <location>
        <begin position="34"/>
        <end position="82"/>
    </location>
</feature>
<reference evidence="3" key="1">
    <citation type="journal article" date="2020" name="BMC Genomics">
        <title>Correction to: Identification and distribution of gene clusters required for synthesis of sphingolipid metabolism inhibitors in diverse species of the filamentous fungus Fusarium.</title>
        <authorList>
            <person name="Kim H.S."/>
            <person name="Lohmar J.M."/>
            <person name="Busman M."/>
            <person name="Brown D.W."/>
            <person name="Naumann T.A."/>
            <person name="Divon H.H."/>
            <person name="Lysoe E."/>
            <person name="Uhlig S."/>
            <person name="Proctor R.H."/>
        </authorList>
    </citation>
    <scope>NUCLEOTIDE SEQUENCE</scope>
    <source>
        <strain evidence="3">NRRL 22465</strain>
    </source>
</reference>
<evidence type="ECO:0000313" key="4">
    <source>
        <dbReference type="Proteomes" id="UP000635477"/>
    </source>
</evidence>
<dbReference type="Pfam" id="PF11954">
    <property type="entry name" value="DUF3471"/>
    <property type="match status" value="1"/>
</dbReference>
<dbReference type="Proteomes" id="UP000635477">
    <property type="component" value="Unassembled WGS sequence"/>
</dbReference>
<evidence type="ECO:0000259" key="1">
    <source>
        <dbReference type="Pfam" id="PF00144"/>
    </source>
</evidence>
<dbReference type="AlphaFoldDB" id="A0A8H4UNC8"/>
<dbReference type="EMBL" id="JABEYC010000277">
    <property type="protein sequence ID" value="KAF4979799.1"/>
    <property type="molecule type" value="Genomic_DNA"/>
</dbReference>
<dbReference type="OrthoDB" id="5946976at2759"/>
<organism evidence="3 4">
    <name type="scientific">Fusarium zealandicum</name>
    <dbReference type="NCBI Taxonomy" id="1053134"/>
    <lineage>
        <taxon>Eukaryota</taxon>
        <taxon>Fungi</taxon>
        <taxon>Dikarya</taxon>
        <taxon>Ascomycota</taxon>
        <taxon>Pezizomycotina</taxon>
        <taxon>Sordariomycetes</taxon>
        <taxon>Hypocreomycetidae</taxon>
        <taxon>Hypocreales</taxon>
        <taxon>Nectriaceae</taxon>
        <taxon>Fusarium</taxon>
        <taxon>Fusarium staphyleae species complex</taxon>
    </lineage>
</organism>
<protein>
    <submittedName>
        <fullName evidence="3">Uncharacterized protein</fullName>
    </submittedName>
</protein>